<keyword evidence="1" id="KW-0472">Membrane</keyword>
<dbReference type="EMBL" id="JBICBT010001396">
    <property type="protein sequence ID" value="KAL3069508.1"/>
    <property type="molecule type" value="Genomic_DNA"/>
</dbReference>
<feature type="chain" id="PRO_5044773444" evidence="2">
    <location>
        <begin position="25"/>
        <end position="200"/>
    </location>
</feature>
<evidence type="ECO:0000313" key="3">
    <source>
        <dbReference type="EMBL" id="KAL3069508.1"/>
    </source>
</evidence>
<keyword evidence="4" id="KW-1185">Reference proteome</keyword>
<evidence type="ECO:0000313" key="4">
    <source>
        <dbReference type="Proteomes" id="UP001620626"/>
    </source>
</evidence>
<proteinExistence type="predicted"/>
<name>A0ABD2HTE2_9BILA</name>
<feature type="transmembrane region" description="Helical" evidence="1">
    <location>
        <begin position="134"/>
        <end position="157"/>
    </location>
</feature>
<evidence type="ECO:0000256" key="2">
    <source>
        <dbReference type="SAM" id="SignalP"/>
    </source>
</evidence>
<protein>
    <submittedName>
        <fullName evidence="3">Uncharacterized protein</fullName>
    </submittedName>
</protein>
<feature type="transmembrane region" description="Helical" evidence="1">
    <location>
        <begin position="163"/>
        <end position="188"/>
    </location>
</feature>
<comment type="caution">
    <text evidence="3">The sequence shown here is derived from an EMBL/GenBank/DDBJ whole genome shotgun (WGS) entry which is preliminary data.</text>
</comment>
<keyword evidence="1" id="KW-0812">Transmembrane</keyword>
<dbReference type="AlphaFoldDB" id="A0ABD2HTE2"/>
<feature type="transmembrane region" description="Helical" evidence="1">
    <location>
        <begin position="102"/>
        <end position="122"/>
    </location>
</feature>
<keyword evidence="2" id="KW-0732">Signal</keyword>
<gene>
    <name evidence="3" type="ORF">niasHT_033894</name>
</gene>
<keyword evidence="1" id="KW-1133">Transmembrane helix</keyword>
<feature type="signal peptide" evidence="2">
    <location>
        <begin position="1"/>
        <end position="24"/>
    </location>
</feature>
<evidence type="ECO:0000256" key="1">
    <source>
        <dbReference type="SAM" id="Phobius"/>
    </source>
</evidence>
<accession>A0ABD2HTE2</accession>
<organism evidence="3 4">
    <name type="scientific">Heterodera trifolii</name>
    <dbReference type="NCBI Taxonomy" id="157864"/>
    <lineage>
        <taxon>Eukaryota</taxon>
        <taxon>Metazoa</taxon>
        <taxon>Ecdysozoa</taxon>
        <taxon>Nematoda</taxon>
        <taxon>Chromadorea</taxon>
        <taxon>Rhabditida</taxon>
        <taxon>Tylenchina</taxon>
        <taxon>Tylenchomorpha</taxon>
        <taxon>Tylenchoidea</taxon>
        <taxon>Heteroderidae</taxon>
        <taxon>Heteroderinae</taxon>
        <taxon>Heterodera</taxon>
    </lineage>
</organism>
<reference evidence="3 4" key="1">
    <citation type="submission" date="2024-10" db="EMBL/GenBank/DDBJ databases">
        <authorList>
            <person name="Kim D."/>
        </authorList>
    </citation>
    <scope>NUCLEOTIDE SEQUENCE [LARGE SCALE GENOMIC DNA]</scope>
    <source>
        <strain evidence="3">BH-2024</strain>
    </source>
</reference>
<dbReference type="Proteomes" id="UP001620626">
    <property type="component" value="Unassembled WGS sequence"/>
</dbReference>
<sequence>MQFFAFAIAFVGFLLIVMPTPTVSRTNATTESFHFQLDQTDQNLQVQKIEMEVHNRTEANQNNDSMTNSTNSSAIVGQNVYDQQQAKTDADLSVVILSVLKWLLFVCIGLSSSSICCCVFAVGNPLSRQLPFPFLVINVISLTVLTLSLFSMALLVFHGFVGTLSLIICASLIALCAICSAAAGYVLIEFAKRIVIFPDD</sequence>